<proteinExistence type="predicted"/>
<feature type="transmembrane region" description="Helical" evidence="1">
    <location>
        <begin position="44"/>
        <end position="69"/>
    </location>
</feature>
<accession>A0A2M3ZQD3</accession>
<organism evidence="2">
    <name type="scientific">Anopheles braziliensis</name>
    <dbReference type="NCBI Taxonomy" id="58242"/>
    <lineage>
        <taxon>Eukaryota</taxon>
        <taxon>Metazoa</taxon>
        <taxon>Ecdysozoa</taxon>
        <taxon>Arthropoda</taxon>
        <taxon>Hexapoda</taxon>
        <taxon>Insecta</taxon>
        <taxon>Pterygota</taxon>
        <taxon>Neoptera</taxon>
        <taxon>Endopterygota</taxon>
        <taxon>Diptera</taxon>
        <taxon>Nematocera</taxon>
        <taxon>Culicoidea</taxon>
        <taxon>Culicidae</taxon>
        <taxon>Anophelinae</taxon>
        <taxon>Anopheles</taxon>
    </lineage>
</organism>
<keyword evidence="1" id="KW-0472">Membrane</keyword>
<protein>
    <submittedName>
        <fullName evidence="2">Putative secreted peptide</fullName>
    </submittedName>
</protein>
<dbReference type="EMBL" id="GGFM01009952">
    <property type="protein sequence ID" value="MBW30703.1"/>
    <property type="molecule type" value="Transcribed_RNA"/>
</dbReference>
<sequence length="106" mass="11651">MVLMMVEVLLLLLLLLLQVFRLDRLAAATLKTFQIIFTQKYDGIFLFVAGTGVTIVGATMATTITTTAATTTKQPTKNFQHFALWLPVVSLAGTRHQRAGSGRRGR</sequence>
<keyword evidence="1" id="KW-1133">Transmembrane helix</keyword>
<keyword evidence="1" id="KW-0812">Transmembrane</keyword>
<reference evidence="2" key="1">
    <citation type="submission" date="2018-01" db="EMBL/GenBank/DDBJ databases">
        <title>An insight into the sialome of Amazonian anophelines.</title>
        <authorList>
            <person name="Ribeiro J.M."/>
            <person name="Scarpassa V."/>
            <person name="Calvo E."/>
        </authorList>
    </citation>
    <scope>NUCLEOTIDE SEQUENCE</scope>
    <source>
        <tissue evidence="2">Salivary glands</tissue>
    </source>
</reference>
<dbReference type="AlphaFoldDB" id="A0A2M3ZQD3"/>
<evidence type="ECO:0000313" key="2">
    <source>
        <dbReference type="EMBL" id="MBW30703.1"/>
    </source>
</evidence>
<name>A0A2M3ZQD3_9DIPT</name>
<evidence type="ECO:0000256" key="1">
    <source>
        <dbReference type="SAM" id="Phobius"/>
    </source>
</evidence>